<dbReference type="GO" id="GO:0003676">
    <property type="term" value="F:nucleic acid binding"/>
    <property type="evidence" value="ECO:0007669"/>
    <property type="project" value="InterPro"/>
</dbReference>
<keyword evidence="4" id="KW-1185">Reference proteome</keyword>
<dbReference type="Proteomes" id="UP000541444">
    <property type="component" value="Unassembled WGS sequence"/>
</dbReference>
<sequence length="428" mass="47139">MERLRGFLSGAGGGLGVNPPPDSPLLDSSEQVYISSLALLKMLKHGNNQSLIFTFCFLSIKIQIWMTICVIGRAGVPMEVMGLMLGDFVDEYTVRVVDVFAMPQSSTGVSVEAVDPVFQTNMLDMLKQTGRYSLMFLYLLNVEKFDGKINFGLWQIQVQDILIQGGLRKTLKMKSIPKTLAEGIVAQKADEDEEEDWEDLDSRATSGIRLCIAKNVLANVAGEKTTKGLWEKLESLYQTKSLSNHLYLKEQLHTLKMNEGTSVGDYLGSLNGIVSEFESIGVKVEDEDKALQLIWSLPSSFKHLQPTLMFGKETLSFEEVTSTLLSEERRLKGSESFGENSAMVVSGKKSFNKFIKGTCWSCGQSDHYRSDCKAGKGNGASSARVFESDTNKLATVTSNDGGEALLVMSADGSRHDRGWVFDSPATTH</sequence>
<keyword evidence="1" id="KW-0863">Zinc-finger</keyword>
<comment type="caution">
    <text evidence="3">The sequence shown here is derived from an EMBL/GenBank/DDBJ whole genome shotgun (WGS) entry which is preliminary data.</text>
</comment>
<dbReference type="PANTHER" id="PTHR47481">
    <property type="match status" value="1"/>
</dbReference>
<dbReference type="EMBL" id="JACGCM010001684">
    <property type="protein sequence ID" value="KAF6151613.1"/>
    <property type="molecule type" value="Genomic_DNA"/>
</dbReference>
<keyword evidence="1" id="KW-0479">Metal-binding</keyword>
<dbReference type="AlphaFoldDB" id="A0A7J7M9Q9"/>
<dbReference type="GO" id="GO:0008237">
    <property type="term" value="F:metallopeptidase activity"/>
    <property type="evidence" value="ECO:0007669"/>
    <property type="project" value="InterPro"/>
</dbReference>
<reference evidence="3 4" key="1">
    <citation type="journal article" date="2020" name="IScience">
        <title>Genome Sequencing of the Endangered Kingdonia uniflora (Circaeasteraceae, Ranunculales) Reveals Potential Mechanisms of Evolutionary Specialization.</title>
        <authorList>
            <person name="Sun Y."/>
            <person name="Deng T."/>
            <person name="Zhang A."/>
            <person name="Moore M.J."/>
            <person name="Landis J.B."/>
            <person name="Lin N."/>
            <person name="Zhang H."/>
            <person name="Zhang X."/>
            <person name="Huang J."/>
            <person name="Zhang X."/>
            <person name="Sun H."/>
            <person name="Wang H."/>
        </authorList>
    </citation>
    <scope>NUCLEOTIDE SEQUENCE [LARGE SCALE GENOMIC DNA]</scope>
    <source>
        <strain evidence="3">TB1705</strain>
        <tissue evidence="3">Leaf</tissue>
    </source>
</reference>
<dbReference type="Pfam" id="PF14223">
    <property type="entry name" value="Retrotran_gag_2"/>
    <property type="match status" value="1"/>
</dbReference>
<dbReference type="OrthoDB" id="527244at2759"/>
<evidence type="ECO:0000313" key="4">
    <source>
        <dbReference type="Proteomes" id="UP000541444"/>
    </source>
</evidence>
<dbReference type="Gene3D" id="3.40.140.10">
    <property type="entry name" value="Cytidine Deaminase, domain 2"/>
    <property type="match status" value="1"/>
</dbReference>
<dbReference type="GO" id="GO:0008270">
    <property type="term" value="F:zinc ion binding"/>
    <property type="evidence" value="ECO:0007669"/>
    <property type="project" value="UniProtKB-KW"/>
</dbReference>
<gene>
    <name evidence="3" type="ORF">GIB67_010289</name>
</gene>
<organism evidence="3 4">
    <name type="scientific">Kingdonia uniflora</name>
    <dbReference type="NCBI Taxonomy" id="39325"/>
    <lineage>
        <taxon>Eukaryota</taxon>
        <taxon>Viridiplantae</taxon>
        <taxon>Streptophyta</taxon>
        <taxon>Embryophyta</taxon>
        <taxon>Tracheophyta</taxon>
        <taxon>Spermatophyta</taxon>
        <taxon>Magnoliopsida</taxon>
        <taxon>Ranunculales</taxon>
        <taxon>Circaeasteraceae</taxon>
        <taxon>Kingdonia</taxon>
    </lineage>
</organism>
<dbReference type="PROSITE" id="PS50158">
    <property type="entry name" value="ZF_CCHC"/>
    <property type="match status" value="1"/>
</dbReference>
<evidence type="ECO:0000256" key="1">
    <source>
        <dbReference type="PROSITE-ProRule" id="PRU00047"/>
    </source>
</evidence>
<evidence type="ECO:0000313" key="3">
    <source>
        <dbReference type="EMBL" id="KAF6151613.1"/>
    </source>
</evidence>
<feature type="non-terminal residue" evidence="3">
    <location>
        <position position="1"/>
    </location>
</feature>
<keyword evidence="1" id="KW-0862">Zinc</keyword>
<dbReference type="SMART" id="SM00343">
    <property type="entry name" value="ZnF_C2HC"/>
    <property type="match status" value="1"/>
</dbReference>
<dbReference type="InterPro" id="IPR001878">
    <property type="entry name" value="Znf_CCHC"/>
</dbReference>
<proteinExistence type="predicted"/>
<accession>A0A7J7M9Q9</accession>
<dbReference type="InterPro" id="IPR000555">
    <property type="entry name" value="JAMM/MPN+_dom"/>
</dbReference>
<dbReference type="Pfam" id="PF01398">
    <property type="entry name" value="JAB"/>
    <property type="match status" value="1"/>
</dbReference>
<evidence type="ECO:0000259" key="2">
    <source>
        <dbReference type="PROSITE" id="PS50158"/>
    </source>
</evidence>
<name>A0A7J7M9Q9_9MAGN</name>
<dbReference type="PANTHER" id="PTHR47481:SF22">
    <property type="entry name" value="RETROTRANSPOSON GAG DOMAIN-CONTAINING PROTEIN"/>
    <property type="match status" value="1"/>
</dbReference>
<feature type="domain" description="CCHC-type" evidence="2">
    <location>
        <begin position="359"/>
        <end position="373"/>
    </location>
</feature>
<protein>
    <recommendedName>
        <fullName evidence="2">CCHC-type domain-containing protein</fullName>
    </recommendedName>
</protein>